<evidence type="ECO:0000256" key="3">
    <source>
        <dbReference type="ARBA" id="ARBA00004769"/>
    </source>
</evidence>
<dbReference type="NCBIfam" id="TIGR00097">
    <property type="entry name" value="HMP-P_kinase"/>
    <property type="match status" value="1"/>
</dbReference>
<dbReference type="GO" id="GO:0008902">
    <property type="term" value="F:hydroxymethylpyrimidine kinase activity"/>
    <property type="evidence" value="ECO:0007669"/>
    <property type="project" value="UniProtKB-EC"/>
</dbReference>
<evidence type="ECO:0000256" key="11">
    <source>
        <dbReference type="ARBA" id="ARBA00022840"/>
    </source>
</evidence>
<dbReference type="InterPro" id="IPR029056">
    <property type="entry name" value="Ribokinase-like"/>
</dbReference>
<evidence type="ECO:0000256" key="9">
    <source>
        <dbReference type="ARBA" id="ARBA00022741"/>
    </source>
</evidence>
<evidence type="ECO:0000256" key="7">
    <source>
        <dbReference type="ARBA" id="ARBA00019161"/>
    </source>
</evidence>
<dbReference type="Pfam" id="PF08543">
    <property type="entry name" value="Phos_pyr_kin"/>
    <property type="match status" value="1"/>
</dbReference>
<dbReference type="InterPro" id="IPR004399">
    <property type="entry name" value="HMP/HMP-P_kinase_dom"/>
</dbReference>
<dbReference type="GO" id="GO:0005524">
    <property type="term" value="F:ATP binding"/>
    <property type="evidence" value="ECO:0007669"/>
    <property type="project" value="UniProtKB-KW"/>
</dbReference>
<accession>A0A098AXR6</accession>
<name>A0A098AXR6_DESHA</name>
<evidence type="ECO:0000256" key="5">
    <source>
        <dbReference type="ARBA" id="ARBA00012135"/>
    </source>
</evidence>
<dbReference type="PANTHER" id="PTHR20858">
    <property type="entry name" value="PHOSPHOMETHYLPYRIMIDINE KINASE"/>
    <property type="match status" value="1"/>
</dbReference>
<dbReference type="GO" id="GO:0008972">
    <property type="term" value="F:phosphomethylpyrimidine kinase activity"/>
    <property type="evidence" value="ECO:0007669"/>
    <property type="project" value="UniProtKB-EC"/>
</dbReference>
<dbReference type="RefSeq" id="WP_208925500.1">
    <property type="nucleotide sequence ID" value="NZ_LK996017.1"/>
</dbReference>
<evidence type="ECO:0000256" key="13">
    <source>
        <dbReference type="ARBA" id="ARBA00037917"/>
    </source>
</evidence>
<dbReference type="Gene3D" id="3.40.1190.20">
    <property type="match status" value="1"/>
</dbReference>
<evidence type="ECO:0000256" key="14">
    <source>
        <dbReference type="ARBA" id="ARBA00042102"/>
    </source>
</evidence>
<organism evidence="17">
    <name type="scientific">Desulfitobacterium hafniense</name>
    <name type="common">Desulfitobacterium frappieri</name>
    <dbReference type="NCBI Taxonomy" id="49338"/>
    <lineage>
        <taxon>Bacteria</taxon>
        <taxon>Bacillati</taxon>
        <taxon>Bacillota</taxon>
        <taxon>Clostridia</taxon>
        <taxon>Eubacteriales</taxon>
        <taxon>Desulfitobacteriaceae</taxon>
        <taxon>Desulfitobacterium</taxon>
    </lineage>
</organism>
<evidence type="ECO:0000256" key="12">
    <source>
        <dbReference type="ARBA" id="ARBA00022977"/>
    </source>
</evidence>
<dbReference type="EC" id="2.7.4.7" evidence="6"/>
<keyword evidence="10 17" id="KW-0418">Kinase</keyword>
<dbReference type="FunFam" id="3.40.1190.20:FF:000003">
    <property type="entry name" value="Phosphomethylpyrimidine kinase ThiD"/>
    <property type="match status" value="1"/>
</dbReference>
<evidence type="ECO:0000256" key="1">
    <source>
        <dbReference type="ARBA" id="ARBA00000151"/>
    </source>
</evidence>
<dbReference type="SUPFAM" id="SSF53613">
    <property type="entry name" value="Ribokinase-like"/>
    <property type="match status" value="1"/>
</dbReference>
<keyword evidence="11" id="KW-0067">ATP-binding</keyword>
<dbReference type="PANTHER" id="PTHR20858:SF17">
    <property type="entry name" value="HYDROXYMETHYLPYRIMIDINE_PHOSPHOMETHYLPYRIMIDINE KINASE THI20-RELATED"/>
    <property type="match status" value="1"/>
</dbReference>
<evidence type="ECO:0000256" key="4">
    <source>
        <dbReference type="ARBA" id="ARBA00009879"/>
    </source>
</evidence>
<evidence type="ECO:0000256" key="10">
    <source>
        <dbReference type="ARBA" id="ARBA00022777"/>
    </source>
</evidence>
<comment type="catalytic activity">
    <reaction evidence="2">
        <text>4-amino-2-methyl-5-(phosphooxymethyl)pyrimidine + ATP = 4-amino-2-methyl-5-(diphosphooxymethyl)pyrimidine + ADP</text>
        <dbReference type="Rhea" id="RHEA:19893"/>
        <dbReference type="ChEBI" id="CHEBI:30616"/>
        <dbReference type="ChEBI" id="CHEBI:57841"/>
        <dbReference type="ChEBI" id="CHEBI:58354"/>
        <dbReference type="ChEBI" id="CHEBI:456216"/>
        <dbReference type="EC" id="2.7.4.7"/>
    </reaction>
</comment>
<dbReference type="GO" id="GO:0009228">
    <property type="term" value="P:thiamine biosynthetic process"/>
    <property type="evidence" value="ECO:0007669"/>
    <property type="project" value="UniProtKB-KW"/>
</dbReference>
<keyword evidence="12" id="KW-0784">Thiamine biosynthesis</keyword>
<dbReference type="GO" id="GO:0005829">
    <property type="term" value="C:cytosol"/>
    <property type="evidence" value="ECO:0007669"/>
    <property type="project" value="TreeGrafter"/>
</dbReference>
<evidence type="ECO:0000259" key="16">
    <source>
        <dbReference type="Pfam" id="PF08543"/>
    </source>
</evidence>
<dbReference type="AlphaFoldDB" id="A0A098AXR6"/>
<sequence length="262" mass="28035">MKNLLTIAGSDSSGGAGIQADLKTFSALGVYGMSVITAVTAQNTLGVDEVAEIGRDMVKAQIDAVFKDIPVHGVKIGMVSNPEIITQIAASLKEWKAPNIVVDPVMISKSGYALLKPEAVETLKRELLPMARVITPNLPEACCLLGIEALDEEGMEFAAQELHWLGPESVLIKGGHLKGAANDLLFDGDDFSWFKAPHLNQKHTHGTGCTLSSAIAAHLALGYDLQTSVQKSKDYLFGAIEHAFPLGHGVGPVHHFYRMVAR</sequence>
<dbReference type="EC" id="2.7.1.49" evidence="5"/>
<feature type="domain" description="Pyridoxamine kinase/Phosphomethylpyrimidine kinase" evidence="16">
    <location>
        <begin position="11"/>
        <end position="254"/>
    </location>
</feature>
<reference evidence="17" key="1">
    <citation type="submission" date="2014-07" db="EMBL/GenBank/DDBJ databases">
        <authorList>
            <person name="Hornung V.Bastian."/>
        </authorList>
    </citation>
    <scope>NUCLEOTIDE SEQUENCE</scope>
    <source>
        <strain evidence="17">PCE-S</strain>
    </source>
</reference>
<dbReference type="EMBL" id="LK996017">
    <property type="protein sequence ID" value="CDX01413.1"/>
    <property type="molecule type" value="Genomic_DNA"/>
</dbReference>
<comment type="pathway">
    <text evidence="3">Cofactor biosynthesis; thiamine diphosphate biosynthesis; 4-amino-2-methyl-5-diphosphomethylpyrimidine from 5-amino-1-(5-phospho-D-ribosyl)imidazole: step 3/3.</text>
</comment>
<keyword evidence="8 17" id="KW-0808">Transferase</keyword>
<comment type="similarity">
    <text evidence="4">Belongs to the ThiD family.</text>
</comment>
<evidence type="ECO:0000256" key="8">
    <source>
        <dbReference type="ARBA" id="ARBA00022679"/>
    </source>
</evidence>
<dbReference type="CDD" id="cd01169">
    <property type="entry name" value="HMPP_kinase"/>
    <property type="match status" value="1"/>
</dbReference>
<evidence type="ECO:0000256" key="15">
    <source>
        <dbReference type="ARBA" id="ARBA00043176"/>
    </source>
</evidence>
<comment type="pathway">
    <text evidence="13">Cofactor biosynthesis; thiamine diphosphate biosynthesis; 4-amino-2-methyl-5-diphosphomethylpyrimidine from 5-amino-1-(5-phospho-D-ribosyl)imidazole: step 2/3.</text>
</comment>
<protein>
    <recommendedName>
        <fullName evidence="7">Hydroxymethylpyrimidine/phosphomethylpyrimidine kinase</fullName>
        <ecNumber evidence="5">2.7.1.49</ecNumber>
        <ecNumber evidence="6">2.7.4.7</ecNumber>
    </recommendedName>
    <alternativeName>
        <fullName evidence="14">Hydroxymethylpyrimidine kinase</fullName>
    </alternativeName>
    <alternativeName>
        <fullName evidence="15">Hydroxymethylpyrimidine phosphate kinase</fullName>
    </alternativeName>
</protein>
<evidence type="ECO:0000256" key="2">
    <source>
        <dbReference type="ARBA" id="ARBA00000565"/>
    </source>
</evidence>
<dbReference type="PATRIC" id="fig|49338.4.peg.1643"/>
<evidence type="ECO:0000256" key="6">
    <source>
        <dbReference type="ARBA" id="ARBA00012963"/>
    </source>
</evidence>
<dbReference type="InterPro" id="IPR013749">
    <property type="entry name" value="PM/HMP-P_kinase-1"/>
</dbReference>
<evidence type="ECO:0000313" key="17">
    <source>
        <dbReference type="EMBL" id="CDX01413.1"/>
    </source>
</evidence>
<gene>
    <name evidence="17" type="ORF">DPCES_1526</name>
</gene>
<keyword evidence="9" id="KW-0547">Nucleotide-binding</keyword>
<comment type="catalytic activity">
    <reaction evidence="1">
        <text>4-amino-5-hydroxymethyl-2-methylpyrimidine + ATP = 4-amino-2-methyl-5-(phosphooxymethyl)pyrimidine + ADP + H(+)</text>
        <dbReference type="Rhea" id="RHEA:23096"/>
        <dbReference type="ChEBI" id="CHEBI:15378"/>
        <dbReference type="ChEBI" id="CHEBI:16892"/>
        <dbReference type="ChEBI" id="CHEBI:30616"/>
        <dbReference type="ChEBI" id="CHEBI:58354"/>
        <dbReference type="ChEBI" id="CHEBI:456216"/>
        <dbReference type="EC" id="2.7.1.49"/>
    </reaction>
</comment>
<proteinExistence type="inferred from homology"/>